<dbReference type="PANTHER" id="PTHR43540">
    <property type="entry name" value="PEROXYUREIDOACRYLATE/UREIDOACRYLATE AMIDOHYDROLASE-RELATED"/>
    <property type="match status" value="1"/>
</dbReference>
<feature type="domain" description="Isochorismatase-like" evidence="3">
    <location>
        <begin position="5"/>
        <end position="174"/>
    </location>
</feature>
<evidence type="ECO:0000313" key="4">
    <source>
        <dbReference type="EMBL" id="MFB9326855.1"/>
    </source>
</evidence>
<evidence type="ECO:0000256" key="2">
    <source>
        <dbReference type="ARBA" id="ARBA00022801"/>
    </source>
</evidence>
<accession>A0ABV5KNQ7</accession>
<keyword evidence="2 4" id="KW-0378">Hydrolase</keyword>
<dbReference type="PANTHER" id="PTHR43540:SF6">
    <property type="entry name" value="ISOCHORISMATASE-LIKE DOMAIN-CONTAINING PROTEIN"/>
    <property type="match status" value="1"/>
</dbReference>
<dbReference type="InterPro" id="IPR036380">
    <property type="entry name" value="Isochorismatase-like_sf"/>
</dbReference>
<evidence type="ECO:0000256" key="1">
    <source>
        <dbReference type="ARBA" id="ARBA00006336"/>
    </source>
</evidence>
<reference evidence="4 5" key="1">
    <citation type="submission" date="2024-09" db="EMBL/GenBank/DDBJ databases">
        <authorList>
            <person name="Sun Q."/>
            <person name="Mori K."/>
        </authorList>
    </citation>
    <scope>NUCLEOTIDE SEQUENCE [LARGE SCALE GENOMIC DNA]</scope>
    <source>
        <strain evidence="4 5">TISTR 2452</strain>
    </source>
</reference>
<comment type="similarity">
    <text evidence="1">Belongs to the isochorismatase family.</text>
</comment>
<sequence>MCNRALLVMDMQRDFIGEDARMPVDPGQTPGLLEHVNALVDDFAQEGSDILYVMNEFSPYDLIGNVFRQQASVAGSAGAELDARVRLAGSLRFAKRRGSAFSNSALAGYLAAAGISELVITGVFAEGCVYRTAKEALRRGFLVTVPHQAVGGRNERTRGRALAKLRRIGAHVVDQLS</sequence>
<dbReference type="GO" id="GO:0016787">
    <property type="term" value="F:hydrolase activity"/>
    <property type="evidence" value="ECO:0007669"/>
    <property type="project" value="UniProtKB-KW"/>
</dbReference>
<comment type="caution">
    <text evidence="4">The sequence shown here is derived from an EMBL/GenBank/DDBJ whole genome shotgun (WGS) entry which is preliminary data.</text>
</comment>
<dbReference type="CDD" id="cd00431">
    <property type="entry name" value="cysteine_hydrolases"/>
    <property type="match status" value="1"/>
</dbReference>
<dbReference type="Pfam" id="PF00857">
    <property type="entry name" value="Isochorismatase"/>
    <property type="match status" value="1"/>
</dbReference>
<gene>
    <name evidence="4" type="ORF">ACFFSY_13090</name>
</gene>
<organism evidence="4 5">
    <name type="scientific">Paenibacillus aurantiacus</name>
    <dbReference type="NCBI Taxonomy" id="1936118"/>
    <lineage>
        <taxon>Bacteria</taxon>
        <taxon>Bacillati</taxon>
        <taxon>Bacillota</taxon>
        <taxon>Bacilli</taxon>
        <taxon>Bacillales</taxon>
        <taxon>Paenibacillaceae</taxon>
        <taxon>Paenibacillus</taxon>
    </lineage>
</organism>
<dbReference type="Gene3D" id="3.40.50.850">
    <property type="entry name" value="Isochorismatase-like"/>
    <property type="match status" value="1"/>
</dbReference>
<protein>
    <submittedName>
        <fullName evidence="4">Cysteine hydrolase family protein</fullName>
    </submittedName>
</protein>
<dbReference type="InterPro" id="IPR000868">
    <property type="entry name" value="Isochorismatase-like_dom"/>
</dbReference>
<dbReference type="Proteomes" id="UP001589747">
    <property type="component" value="Unassembled WGS sequence"/>
</dbReference>
<dbReference type="SUPFAM" id="SSF52499">
    <property type="entry name" value="Isochorismatase-like hydrolases"/>
    <property type="match status" value="1"/>
</dbReference>
<dbReference type="RefSeq" id="WP_377494533.1">
    <property type="nucleotide sequence ID" value="NZ_JBHMDO010000022.1"/>
</dbReference>
<proteinExistence type="inferred from homology"/>
<dbReference type="EMBL" id="JBHMDO010000022">
    <property type="protein sequence ID" value="MFB9326855.1"/>
    <property type="molecule type" value="Genomic_DNA"/>
</dbReference>
<evidence type="ECO:0000259" key="3">
    <source>
        <dbReference type="Pfam" id="PF00857"/>
    </source>
</evidence>
<dbReference type="InterPro" id="IPR050272">
    <property type="entry name" value="Isochorismatase-like_hydrls"/>
</dbReference>
<name>A0ABV5KNQ7_9BACL</name>
<keyword evidence="5" id="KW-1185">Reference proteome</keyword>
<evidence type="ECO:0000313" key="5">
    <source>
        <dbReference type="Proteomes" id="UP001589747"/>
    </source>
</evidence>